<evidence type="ECO:0000313" key="1">
    <source>
        <dbReference type="EMBL" id="KAI4461967.1"/>
    </source>
</evidence>
<organism evidence="1 2">
    <name type="scientific">Holotrichia oblita</name>
    <name type="common">Chafer beetle</name>
    <dbReference type="NCBI Taxonomy" id="644536"/>
    <lineage>
        <taxon>Eukaryota</taxon>
        <taxon>Metazoa</taxon>
        <taxon>Ecdysozoa</taxon>
        <taxon>Arthropoda</taxon>
        <taxon>Hexapoda</taxon>
        <taxon>Insecta</taxon>
        <taxon>Pterygota</taxon>
        <taxon>Neoptera</taxon>
        <taxon>Endopterygota</taxon>
        <taxon>Coleoptera</taxon>
        <taxon>Polyphaga</taxon>
        <taxon>Scarabaeiformia</taxon>
        <taxon>Scarabaeidae</taxon>
        <taxon>Melolonthinae</taxon>
        <taxon>Holotrichia</taxon>
    </lineage>
</organism>
<dbReference type="EMBL" id="CM043019">
    <property type="protein sequence ID" value="KAI4461967.1"/>
    <property type="molecule type" value="Genomic_DNA"/>
</dbReference>
<name>A0ACB9T581_HOLOL</name>
<comment type="caution">
    <text evidence="1">The sequence shown here is derived from an EMBL/GenBank/DDBJ whole genome shotgun (WGS) entry which is preliminary data.</text>
</comment>
<reference evidence="1" key="1">
    <citation type="submission" date="2022-04" db="EMBL/GenBank/DDBJ databases">
        <title>Chromosome-scale genome assembly of Holotrichia oblita Faldermann.</title>
        <authorList>
            <person name="Rongchong L."/>
        </authorList>
    </citation>
    <scope>NUCLEOTIDE SEQUENCE</scope>
    <source>
        <strain evidence="1">81SQS9</strain>
    </source>
</reference>
<protein>
    <submittedName>
        <fullName evidence="1">Uncharacterized protein</fullName>
    </submittedName>
</protein>
<sequence>MALLLNELNNCCSMITSNKITERKRYIDVLYTLLENADLLQILNKDENSNKWDVLIESVHNYLVREAEKLNDDERKRDKKIVGKPRIDVLVLTVSKAKLKCDLLRTLKDLNYLEDSKVLGCIKLLFKWAPIHKLSLFHLRDEFDFVSRLGQNLNDSQSKRYKIEVLEILMDFCRKTSSDCCLACCKLGEDVFISLRSIYQPTTSDITIKVFSWDPSNVTQVINQNDTEDVSRAKRQRVEVSLEEIFNCINETQAWQWIHIVTEYLRKYPASLNNDQFHNLFKIISSILQDSQDQDVIKCCYEALDVLLDVEANVTNLTEVANIDRVYESTLRCVGLNHNVEETHRLLRKMLTRGKIKDLDRLYETFYSGVLVLSDHSLYTLKMAANLHNIPETINNNSFRKTIIEWILNVNVHKCDASHVYTEQITGEVLVKLCLKKWTEETESESTSQKNIYNNFENVYEYNACMKLIVLPNKISKTETEKIFYLNEETYSFLLNQLELIAQDSMTKQDHPTHTKDLFKKLCLFAHVLSTLERHNLLNNIEDILHKIKFADIFAFLCTKLTNCDELEVKRNIKYYKDFLADFNQFLSIEFSRSVSEMIRTLVSVDFLRKFFEIINIDSEDKISTTDLGDLKLLSMQILSNFCFYGNCDVLSETQLHILEALTETNYDNNDDFDYKMVTTFLTHIQQCTSAIFNDEILELVKHIVISKNVNVRKNYINLLCQFYELRTDYGYDVSLAIIECIGSIIEVSLNNNTSLSNDESELFALLPEFLISHYQEVRLHAIRYISLIFNMDSLVDDTIFIIQRELFKAINVKCHEVFRIETNNMSRERTIDETVARSSSVLHTYGSLIVSSSTWRIKLLYFLIQFVFDKKIDTSKHSLDRILNLIAIELKFVGKDDFLSSYVEYLLDEWNSDDKDMSEFPYHLLGYDSDLAFYEKYTHIIIPLSVVKRNTDFVKNICGLLKKTVAEIYESQELLLQNVDKIIVHMTKTILDEKVFEEQFSMPFKLLKYKDDNSLKNFDDMMYQLRKDLDLPVPVLNL</sequence>
<evidence type="ECO:0000313" key="2">
    <source>
        <dbReference type="Proteomes" id="UP001056778"/>
    </source>
</evidence>
<gene>
    <name evidence="1" type="ORF">MML48_5g00017109</name>
</gene>
<proteinExistence type="predicted"/>
<keyword evidence="2" id="KW-1185">Reference proteome</keyword>
<dbReference type="Proteomes" id="UP001056778">
    <property type="component" value="Chromosome 5"/>
</dbReference>
<accession>A0ACB9T581</accession>